<proteinExistence type="predicted"/>
<protein>
    <submittedName>
        <fullName evidence="1">Uncharacterized protein</fullName>
    </submittedName>
</protein>
<organism evidence="1 2">
    <name type="scientific">Mycolicibacterium doricum</name>
    <dbReference type="NCBI Taxonomy" id="126673"/>
    <lineage>
        <taxon>Bacteria</taxon>
        <taxon>Bacillati</taxon>
        <taxon>Actinomycetota</taxon>
        <taxon>Actinomycetes</taxon>
        <taxon>Mycobacteriales</taxon>
        <taxon>Mycobacteriaceae</taxon>
        <taxon>Mycolicibacterium</taxon>
    </lineage>
</organism>
<evidence type="ECO:0000313" key="2">
    <source>
        <dbReference type="Proteomes" id="UP000193564"/>
    </source>
</evidence>
<comment type="caution">
    <text evidence="1">The sequence shown here is derived from an EMBL/GenBank/DDBJ whole genome shotgun (WGS) entry which is preliminary data.</text>
</comment>
<keyword evidence="2" id="KW-1185">Reference proteome</keyword>
<reference evidence="1 2" key="1">
    <citation type="submission" date="2016-01" db="EMBL/GenBank/DDBJ databases">
        <title>The new phylogeny of the genus Mycobacterium.</title>
        <authorList>
            <person name="Tarcisio F."/>
            <person name="Conor M."/>
            <person name="Antonella G."/>
            <person name="Elisabetta G."/>
            <person name="Giulia F.S."/>
            <person name="Sara T."/>
            <person name="Anna F."/>
            <person name="Clotilde B."/>
            <person name="Roberto B."/>
            <person name="Veronica D.S."/>
            <person name="Fabio R."/>
            <person name="Monica P."/>
            <person name="Olivier J."/>
            <person name="Enrico T."/>
            <person name="Nicola S."/>
        </authorList>
    </citation>
    <scope>NUCLEOTIDE SEQUENCE [LARGE SCALE GENOMIC DNA]</scope>
    <source>
        <strain evidence="1 2">DSM 44339</strain>
    </source>
</reference>
<dbReference type="EMBL" id="LQOS01000043">
    <property type="protein sequence ID" value="ORV37918.1"/>
    <property type="molecule type" value="Genomic_DNA"/>
</dbReference>
<sequence>MSGRESKDFLDRPLDASDGVLDSPIDVLIAICPYVVARPVFSCRSCPAGKQVRKFWAAFEFA</sequence>
<accession>A0A1X1T0Z1</accession>
<gene>
    <name evidence="1" type="ORF">AWC01_14795</name>
</gene>
<dbReference type="Proteomes" id="UP000193564">
    <property type="component" value="Unassembled WGS sequence"/>
</dbReference>
<name>A0A1X1T0Z1_9MYCO</name>
<dbReference type="AlphaFoldDB" id="A0A1X1T0Z1"/>
<evidence type="ECO:0000313" key="1">
    <source>
        <dbReference type="EMBL" id="ORV37918.1"/>
    </source>
</evidence>